<evidence type="ECO:0000313" key="16">
    <source>
        <dbReference type="Proteomes" id="UP000093281"/>
    </source>
</evidence>
<keyword evidence="8 15" id="KW-0675">Receptor</keyword>
<evidence type="ECO:0000256" key="10">
    <source>
        <dbReference type="PROSITE-ProRule" id="PRU01360"/>
    </source>
</evidence>
<evidence type="ECO:0000256" key="4">
    <source>
        <dbReference type="ARBA" id="ARBA00022692"/>
    </source>
</evidence>
<feature type="chain" id="PRO_5008643541" evidence="12">
    <location>
        <begin position="21"/>
        <end position="666"/>
    </location>
</feature>
<evidence type="ECO:0000313" key="15">
    <source>
        <dbReference type="EMBL" id="OCM00461.1"/>
    </source>
</evidence>
<dbReference type="InterPro" id="IPR036942">
    <property type="entry name" value="Beta-barrel_TonB_sf"/>
</dbReference>
<evidence type="ECO:0000259" key="13">
    <source>
        <dbReference type="Pfam" id="PF00593"/>
    </source>
</evidence>
<evidence type="ECO:0000256" key="12">
    <source>
        <dbReference type="SAM" id="SignalP"/>
    </source>
</evidence>
<comment type="similarity">
    <text evidence="10 11">Belongs to the TonB-dependent receptor family.</text>
</comment>
<dbReference type="GO" id="GO:0015344">
    <property type="term" value="F:siderophore uptake transmembrane transporter activity"/>
    <property type="evidence" value="ECO:0007669"/>
    <property type="project" value="TreeGrafter"/>
</dbReference>
<evidence type="ECO:0000256" key="7">
    <source>
        <dbReference type="ARBA" id="ARBA00023136"/>
    </source>
</evidence>
<comment type="subcellular location">
    <subcellularLocation>
        <location evidence="1 10">Cell outer membrane</location>
        <topology evidence="1 10">Multi-pass membrane protein</topology>
    </subcellularLocation>
</comment>
<name>A0A1C0BA59_9BACT</name>
<keyword evidence="2 10" id="KW-0813">Transport</keyword>
<dbReference type="SUPFAM" id="SSF56935">
    <property type="entry name" value="Porins"/>
    <property type="match status" value="1"/>
</dbReference>
<evidence type="ECO:0000256" key="3">
    <source>
        <dbReference type="ARBA" id="ARBA00022452"/>
    </source>
</evidence>
<accession>A0A1C0BA59</accession>
<evidence type="ECO:0000256" key="8">
    <source>
        <dbReference type="ARBA" id="ARBA00023170"/>
    </source>
</evidence>
<dbReference type="PANTHER" id="PTHR30069:SF29">
    <property type="entry name" value="HEMOGLOBIN AND HEMOGLOBIN-HAPTOGLOBIN-BINDING PROTEIN 1-RELATED"/>
    <property type="match status" value="1"/>
</dbReference>
<evidence type="ECO:0000256" key="2">
    <source>
        <dbReference type="ARBA" id="ARBA00022448"/>
    </source>
</evidence>
<keyword evidence="3 10" id="KW-1134">Transmembrane beta strand</keyword>
<dbReference type="STRING" id="544718.AAX25_00614"/>
<dbReference type="Proteomes" id="UP000093281">
    <property type="component" value="Unassembled WGS sequence"/>
</dbReference>
<dbReference type="RefSeq" id="WP_066185320.1">
    <property type="nucleotide sequence ID" value="NZ_LCUJ01000001.1"/>
</dbReference>
<dbReference type="CDD" id="cd01347">
    <property type="entry name" value="ligand_gated_channel"/>
    <property type="match status" value="1"/>
</dbReference>
<gene>
    <name evidence="15" type="primary">cirA_2</name>
    <name evidence="15" type="ORF">AAX29_00465</name>
</gene>
<keyword evidence="4 10" id="KW-0812">Transmembrane</keyword>
<dbReference type="GO" id="GO:0009279">
    <property type="term" value="C:cell outer membrane"/>
    <property type="evidence" value="ECO:0007669"/>
    <property type="project" value="UniProtKB-SubCell"/>
</dbReference>
<evidence type="ECO:0000256" key="6">
    <source>
        <dbReference type="ARBA" id="ARBA00023077"/>
    </source>
</evidence>
<dbReference type="Pfam" id="PF00593">
    <property type="entry name" value="TonB_dep_Rec_b-barrel"/>
    <property type="match status" value="1"/>
</dbReference>
<evidence type="ECO:0000256" key="1">
    <source>
        <dbReference type="ARBA" id="ARBA00004571"/>
    </source>
</evidence>
<reference evidence="16" key="1">
    <citation type="submission" date="2015-05" db="EMBL/GenBank/DDBJ databases">
        <authorList>
            <person name="Rovetto F."/>
            <person name="Cocolin L."/>
            <person name="Illeghems K."/>
            <person name="Van Nieuwerburgh F."/>
            <person name="Houf K."/>
        </authorList>
    </citation>
    <scope>NUCLEOTIDE SEQUENCE [LARGE SCALE GENOMIC DNA]</scope>
    <source>
        <strain evidence="16">DU22</strain>
    </source>
</reference>
<dbReference type="EMBL" id="LCUJ01000001">
    <property type="protein sequence ID" value="OCM00461.1"/>
    <property type="molecule type" value="Genomic_DNA"/>
</dbReference>
<dbReference type="PROSITE" id="PS52016">
    <property type="entry name" value="TONB_DEPENDENT_REC_3"/>
    <property type="match status" value="1"/>
</dbReference>
<evidence type="ECO:0000256" key="11">
    <source>
        <dbReference type="RuleBase" id="RU003357"/>
    </source>
</evidence>
<dbReference type="InterPro" id="IPR039426">
    <property type="entry name" value="TonB-dep_rcpt-like"/>
</dbReference>
<dbReference type="InterPro" id="IPR037066">
    <property type="entry name" value="Plug_dom_sf"/>
</dbReference>
<dbReference type="InterPro" id="IPR012910">
    <property type="entry name" value="Plug_dom"/>
</dbReference>
<dbReference type="Gene3D" id="2.40.170.20">
    <property type="entry name" value="TonB-dependent receptor, beta-barrel domain"/>
    <property type="match status" value="1"/>
</dbReference>
<proteinExistence type="inferred from homology"/>
<evidence type="ECO:0000259" key="14">
    <source>
        <dbReference type="Pfam" id="PF07715"/>
    </source>
</evidence>
<dbReference type="AlphaFoldDB" id="A0A1C0BA59"/>
<organism evidence="15 16">
    <name type="scientific">Aliarcobacter thereius</name>
    <dbReference type="NCBI Taxonomy" id="544718"/>
    <lineage>
        <taxon>Bacteria</taxon>
        <taxon>Pseudomonadati</taxon>
        <taxon>Campylobacterota</taxon>
        <taxon>Epsilonproteobacteria</taxon>
        <taxon>Campylobacterales</taxon>
        <taxon>Arcobacteraceae</taxon>
        <taxon>Aliarcobacter</taxon>
    </lineage>
</organism>
<dbReference type="InterPro" id="IPR000531">
    <property type="entry name" value="Beta-barrel_TonB"/>
</dbReference>
<protein>
    <submittedName>
        <fullName evidence="15">Colicin I receptor</fullName>
    </submittedName>
</protein>
<feature type="domain" description="TonB-dependent receptor plug" evidence="14">
    <location>
        <begin position="38"/>
        <end position="141"/>
    </location>
</feature>
<comment type="caution">
    <text evidence="15">The sequence shown here is derived from an EMBL/GenBank/DDBJ whole genome shotgun (WGS) entry which is preliminary data.</text>
</comment>
<evidence type="ECO:0000256" key="9">
    <source>
        <dbReference type="ARBA" id="ARBA00023237"/>
    </source>
</evidence>
<keyword evidence="7 10" id="KW-0472">Membrane</keyword>
<evidence type="ECO:0000256" key="5">
    <source>
        <dbReference type="ARBA" id="ARBA00022729"/>
    </source>
</evidence>
<dbReference type="PANTHER" id="PTHR30069">
    <property type="entry name" value="TONB-DEPENDENT OUTER MEMBRANE RECEPTOR"/>
    <property type="match status" value="1"/>
</dbReference>
<sequence length="666" mass="75495">MVRKLSFVVATTLFAGTLLASETTNLGQIDIFEKTNSDSKFKSNEISAEDMEIQNKNSVLDALNTISGLNTYGYGARGEQTISIRGFSGRHAPVFIDGIAINLPVEGYVDLSNYMTFNLDKIQVTKGLSSPLLGINTFAGAINLVTKRPTKELEGTLSTGVFNGKGRKSYLNLATNQGLYYVQASGSIMERDYYPMSSDFKETTIQDNNKRVNSYKNDQNINLKVGFTPNETDEYAFNYINQKTDKGMPTDVYNGGSAMTDPKKGGPYRQWDYSNKESFYFLSNTNFDLGYIKSRIFYDKYEDSMNFYKDISFSELHLTPTPYDASTKGISLELGQYDTQRNSLKLALHAKQDIQKDNEKDGKVYRKKMNYFSIGLENTFRVTDDFRIIAGASWDKDEVKEANNKNPDATYGKEFEHASSDSFNPMIKVEYDIDDSFSTYAGVAKKTRFASLKEKYSYRFGKQIPNPELEPEKTINYEIGASKLFENQGIKAVLFYSDVKDYIQSEITNPSAPKNNQISKNYNLGKVKHMGYELEYFYAFDNNLDFDASYTRLLTKNEEINKDTGKKDLITDAPKHKIALSATYRPIKGLMTNINMQFSSSRHTHSKNKEEDVSSAAIWNAKLAYEIKKGLTFDIGASNIFDKNYSYSYGYPEAGRVVYSNITYKF</sequence>
<feature type="domain" description="TonB-dependent receptor-like beta-barrel" evidence="13">
    <location>
        <begin position="203"/>
        <end position="640"/>
    </location>
</feature>
<dbReference type="OrthoDB" id="9800913at2"/>
<feature type="signal peptide" evidence="12">
    <location>
        <begin position="1"/>
        <end position="20"/>
    </location>
</feature>
<keyword evidence="6 11" id="KW-0798">TonB box</keyword>
<dbReference type="Pfam" id="PF07715">
    <property type="entry name" value="Plug"/>
    <property type="match status" value="1"/>
</dbReference>
<dbReference type="Gene3D" id="2.170.130.10">
    <property type="entry name" value="TonB-dependent receptor, plug domain"/>
    <property type="match status" value="1"/>
</dbReference>
<keyword evidence="5 12" id="KW-0732">Signal</keyword>
<dbReference type="GO" id="GO:0044718">
    <property type="term" value="P:siderophore transmembrane transport"/>
    <property type="evidence" value="ECO:0007669"/>
    <property type="project" value="TreeGrafter"/>
</dbReference>
<keyword evidence="9 10" id="KW-0998">Cell outer membrane</keyword>